<organism evidence="2 3">
    <name type="scientific">Canavalia gladiata</name>
    <name type="common">Sword bean</name>
    <name type="synonym">Dolichos gladiatus</name>
    <dbReference type="NCBI Taxonomy" id="3824"/>
    <lineage>
        <taxon>Eukaryota</taxon>
        <taxon>Viridiplantae</taxon>
        <taxon>Streptophyta</taxon>
        <taxon>Embryophyta</taxon>
        <taxon>Tracheophyta</taxon>
        <taxon>Spermatophyta</taxon>
        <taxon>Magnoliopsida</taxon>
        <taxon>eudicotyledons</taxon>
        <taxon>Gunneridae</taxon>
        <taxon>Pentapetalae</taxon>
        <taxon>rosids</taxon>
        <taxon>fabids</taxon>
        <taxon>Fabales</taxon>
        <taxon>Fabaceae</taxon>
        <taxon>Papilionoideae</taxon>
        <taxon>50 kb inversion clade</taxon>
        <taxon>NPAAA clade</taxon>
        <taxon>indigoferoid/millettioid clade</taxon>
        <taxon>Phaseoleae</taxon>
        <taxon>Canavalia</taxon>
    </lineage>
</organism>
<keyword evidence="3" id="KW-1185">Reference proteome</keyword>
<reference evidence="2 3" key="1">
    <citation type="submission" date="2024-01" db="EMBL/GenBank/DDBJ databases">
        <title>The genomes of 5 underutilized Papilionoideae crops provide insights into root nodulation and disease resistanc.</title>
        <authorList>
            <person name="Jiang F."/>
        </authorList>
    </citation>
    <scope>NUCLEOTIDE SEQUENCE [LARGE SCALE GENOMIC DNA]</scope>
    <source>
        <strain evidence="2">LVBAO_FW01</strain>
        <tissue evidence="2">Leaves</tissue>
    </source>
</reference>
<accession>A0AAN9QS52</accession>
<evidence type="ECO:0000313" key="2">
    <source>
        <dbReference type="EMBL" id="KAK7344796.1"/>
    </source>
</evidence>
<feature type="region of interest" description="Disordered" evidence="1">
    <location>
        <begin position="74"/>
        <end position="99"/>
    </location>
</feature>
<evidence type="ECO:0000313" key="3">
    <source>
        <dbReference type="Proteomes" id="UP001367508"/>
    </source>
</evidence>
<proteinExistence type="predicted"/>
<name>A0AAN9QS52_CANGL</name>
<dbReference type="EMBL" id="JAYMYQ010000003">
    <property type="protein sequence ID" value="KAK7344796.1"/>
    <property type="molecule type" value="Genomic_DNA"/>
</dbReference>
<dbReference type="AlphaFoldDB" id="A0AAN9QS52"/>
<gene>
    <name evidence="2" type="ORF">VNO77_14894</name>
</gene>
<dbReference type="Proteomes" id="UP001367508">
    <property type="component" value="Unassembled WGS sequence"/>
</dbReference>
<comment type="caution">
    <text evidence="2">The sequence shown here is derived from an EMBL/GenBank/DDBJ whole genome shotgun (WGS) entry which is preliminary data.</text>
</comment>
<protein>
    <submittedName>
        <fullName evidence="2">Uncharacterized protein</fullName>
    </submittedName>
</protein>
<sequence length="174" mass="20484">MHACKEGAGPSFGFGRMLLREKKNKVKRRKRFLKAKRKRRACRERGSPFGGWLGSVFLTLQGGGAWNQKRTLQFSSQQEHKEYSKKRRGSRKRPRISIHSHLKPERSILRVESCIQLCRMYKIPAIQSNRHRTCYKNDAVLLGLREEDPILRLLLLHQESNSQSCHSRRSRFVW</sequence>
<feature type="compositionally biased region" description="Basic residues" evidence="1">
    <location>
        <begin position="83"/>
        <end position="99"/>
    </location>
</feature>
<evidence type="ECO:0000256" key="1">
    <source>
        <dbReference type="SAM" id="MobiDB-lite"/>
    </source>
</evidence>